<sequence length="76" mass="8477">MSFLNSIRFIGPTNFSYRSLRRFLRLVKERELDTLTTLACSASKGMNSSVKSIVDVKFVFIVTRACSPKGVVDSAL</sequence>
<name>Q5BY72_SCHJA</name>
<reference evidence="1" key="1">
    <citation type="submission" date="2005-03" db="EMBL/GenBank/DDBJ databases">
        <authorList>
            <person name="Han Z."/>
        </authorList>
    </citation>
    <scope>NUCLEOTIDE SEQUENCE</scope>
</reference>
<dbReference type="AlphaFoldDB" id="Q5BY72"/>
<protein>
    <submittedName>
        <fullName evidence="1">Uncharacterized protein</fullName>
    </submittedName>
</protein>
<evidence type="ECO:0000313" key="1">
    <source>
        <dbReference type="EMBL" id="AAX27653.1"/>
    </source>
</evidence>
<reference evidence="1" key="2">
    <citation type="journal article" date="2006" name="PLoS Pathog.">
        <title>New perspectives on host-parasite interplay by comparative transcriptomic and proteomic analyses of Schistosoma japonicum.</title>
        <authorList>
            <person name="Liu F."/>
            <person name="Lu J."/>
            <person name="Hu W."/>
            <person name="Wang S.Y."/>
            <person name="Cui S.J."/>
            <person name="Chi M."/>
            <person name="Yan Q."/>
            <person name="Wang X.R."/>
            <person name="Song H.D."/>
            <person name="Xu X.N."/>
            <person name="Wang J.J."/>
            <person name="Zhang X.L."/>
            <person name="Zhang X."/>
            <person name="Wang Z.Q."/>
            <person name="Xue C.L."/>
            <person name="Brindley P.J."/>
            <person name="McManus D.P."/>
            <person name="Yang P.Y."/>
            <person name="Feng Z."/>
            <person name="Chen Z."/>
            <person name="Han Z.G."/>
        </authorList>
    </citation>
    <scope>NUCLEOTIDE SEQUENCE</scope>
</reference>
<proteinExistence type="evidence at transcript level"/>
<dbReference type="EMBL" id="AY811764">
    <property type="protein sequence ID" value="AAX27653.1"/>
    <property type="molecule type" value="mRNA"/>
</dbReference>
<accession>Q5BY72</accession>
<organism evidence="1">
    <name type="scientific">Schistosoma japonicum</name>
    <name type="common">Blood fluke</name>
    <dbReference type="NCBI Taxonomy" id="6182"/>
    <lineage>
        <taxon>Eukaryota</taxon>
        <taxon>Metazoa</taxon>
        <taxon>Spiralia</taxon>
        <taxon>Lophotrochozoa</taxon>
        <taxon>Platyhelminthes</taxon>
        <taxon>Trematoda</taxon>
        <taxon>Digenea</taxon>
        <taxon>Strigeidida</taxon>
        <taxon>Schistosomatoidea</taxon>
        <taxon>Schistosomatidae</taxon>
        <taxon>Schistosoma</taxon>
    </lineage>
</organism>